<evidence type="ECO:0000313" key="3">
    <source>
        <dbReference type="Proteomes" id="UP000240988"/>
    </source>
</evidence>
<proteinExistence type="predicted"/>
<reference evidence="2 3" key="1">
    <citation type="submission" date="2017-01" db="EMBL/GenBank/DDBJ databases">
        <authorList>
            <consortium name="Urmite Genomes"/>
        </authorList>
    </citation>
    <scope>NUCLEOTIDE SEQUENCE [LARGE SCALE GENOMIC DNA]</scope>
    <source>
        <strain evidence="2 3">AB57</strain>
    </source>
</reference>
<gene>
    <name evidence="2" type="ORF">MRAB57_3617</name>
</gene>
<dbReference type="Proteomes" id="UP000240988">
    <property type="component" value="Unassembled WGS sequence"/>
</dbReference>
<keyword evidence="3" id="KW-1185">Reference proteome</keyword>
<feature type="compositionally biased region" description="Polar residues" evidence="1">
    <location>
        <begin position="136"/>
        <end position="149"/>
    </location>
</feature>
<dbReference type="STRING" id="1841860.GCA_900157375_03619"/>
<evidence type="ECO:0000256" key="1">
    <source>
        <dbReference type="SAM" id="MobiDB-lite"/>
    </source>
</evidence>
<sequence>MTASTFTRGLHAIPVSFADDTYADSLTKWSVALELNSDDLGKSELFGVLVSVAMSMMLQGKTKQDFVDWYQFSWAASEKLGRSNKRNKSDILQLTGTPSRDRVAKQLLNAWEKAQHHDQAKVLPDVSVLRQRLETPPSQTMGGSVSTPNSRRRGRPRSDALVKTFDDLVAERQRLNQEEFTYPCRPAGERLGISPIAVCNRLKRLVELGIIVQVEQGQVRGLGGEGFAYASKYRFSVPAMEGVMSTTPSTLHKFKPKKKKKPPCKLPLKVMKRLDQITPLTYQTVLDHSGDVTHWKRWLGHLESHRLDSQEDRYRWVVAKTDTQGSVAVDAHQRRQELKAYEFLHRADPWAADRRRMVAAMKKFGIPSTVTVNRVFVKGNWDPGGYEMVEAFTFSSTCPIAQKTFAALNEEFDGTDHLRAEAAIRTMEAYWVNVIRSQ</sequence>
<dbReference type="AlphaFoldDB" id="A0A2U3NW93"/>
<name>A0A2U3NW93_9MYCO</name>
<evidence type="ECO:0000313" key="2">
    <source>
        <dbReference type="EMBL" id="SPM35787.1"/>
    </source>
</evidence>
<accession>A0A2U3NW93</accession>
<dbReference type="EMBL" id="FUFA01000004">
    <property type="protein sequence ID" value="SPM35787.1"/>
    <property type="molecule type" value="Genomic_DNA"/>
</dbReference>
<feature type="region of interest" description="Disordered" evidence="1">
    <location>
        <begin position="133"/>
        <end position="158"/>
    </location>
</feature>
<protein>
    <submittedName>
        <fullName evidence="2">Mycobacterium rhizamassiliense ORFan</fullName>
    </submittedName>
</protein>
<organism evidence="2 3">
    <name type="scientific">Mycobacterium rhizamassiliense</name>
    <dbReference type="NCBI Taxonomy" id="1841860"/>
    <lineage>
        <taxon>Bacteria</taxon>
        <taxon>Bacillati</taxon>
        <taxon>Actinomycetota</taxon>
        <taxon>Actinomycetes</taxon>
        <taxon>Mycobacteriales</taxon>
        <taxon>Mycobacteriaceae</taxon>
        <taxon>Mycobacterium</taxon>
    </lineage>
</organism>
<dbReference type="RefSeq" id="WP_157900625.1">
    <property type="nucleotide sequence ID" value="NZ_LT721901.1"/>
</dbReference>